<evidence type="ECO:0000313" key="2">
    <source>
        <dbReference type="EMBL" id="KIK92912.1"/>
    </source>
</evidence>
<organism evidence="2 3">
    <name type="scientific">Paxillus rubicundulus Ve08.2h10</name>
    <dbReference type="NCBI Taxonomy" id="930991"/>
    <lineage>
        <taxon>Eukaryota</taxon>
        <taxon>Fungi</taxon>
        <taxon>Dikarya</taxon>
        <taxon>Basidiomycota</taxon>
        <taxon>Agaricomycotina</taxon>
        <taxon>Agaricomycetes</taxon>
        <taxon>Agaricomycetidae</taxon>
        <taxon>Boletales</taxon>
        <taxon>Paxilineae</taxon>
        <taxon>Paxillaceae</taxon>
        <taxon>Paxillus</taxon>
    </lineage>
</organism>
<name>A0A0D0D7P0_9AGAM</name>
<dbReference type="InParanoid" id="A0A0D0D7P0"/>
<keyword evidence="3" id="KW-1185">Reference proteome</keyword>
<dbReference type="EMBL" id="KN825231">
    <property type="protein sequence ID" value="KIK92912.1"/>
    <property type="molecule type" value="Genomic_DNA"/>
</dbReference>
<feature type="compositionally biased region" description="Low complexity" evidence="1">
    <location>
        <begin position="17"/>
        <end position="46"/>
    </location>
</feature>
<dbReference type="OrthoDB" id="2685313at2759"/>
<feature type="compositionally biased region" description="Polar residues" evidence="1">
    <location>
        <begin position="1"/>
        <end position="16"/>
    </location>
</feature>
<dbReference type="Proteomes" id="UP000054538">
    <property type="component" value="Unassembled WGS sequence"/>
</dbReference>
<dbReference type="HOGENOM" id="CLU_1619573_0_0_1"/>
<evidence type="ECO:0000256" key="1">
    <source>
        <dbReference type="SAM" id="MobiDB-lite"/>
    </source>
</evidence>
<sequence length="164" mass="17245">MSTTSFALTQPEQATNTRSPVTEPTVSTTTANLGTSTSISGTSISSNVTETGSMAGPSANVHVTIHLGKRKRSERGSEVDFDPVVIPQGPKRPAKINEWSLLMKLIGSGVGPGLTAKRVKTLLTKCECGLIMTRGAYDDHDCLLDLGVIDLTGDPDDDSDSDVV</sequence>
<proteinExistence type="predicted"/>
<reference evidence="2 3" key="1">
    <citation type="submission" date="2014-04" db="EMBL/GenBank/DDBJ databases">
        <authorList>
            <consortium name="DOE Joint Genome Institute"/>
            <person name="Kuo A."/>
            <person name="Kohler A."/>
            <person name="Jargeat P."/>
            <person name="Nagy L.G."/>
            <person name="Floudas D."/>
            <person name="Copeland A."/>
            <person name="Barry K.W."/>
            <person name="Cichocki N."/>
            <person name="Veneault-Fourrey C."/>
            <person name="LaButti K."/>
            <person name="Lindquist E.A."/>
            <person name="Lipzen A."/>
            <person name="Lundell T."/>
            <person name="Morin E."/>
            <person name="Murat C."/>
            <person name="Sun H."/>
            <person name="Tunlid A."/>
            <person name="Henrissat B."/>
            <person name="Grigoriev I.V."/>
            <person name="Hibbett D.S."/>
            <person name="Martin F."/>
            <person name="Nordberg H.P."/>
            <person name="Cantor M.N."/>
            <person name="Hua S.X."/>
        </authorList>
    </citation>
    <scope>NUCLEOTIDE SEQUENCE [LARGE SCALE GENOMIC DNA]</scope>
    <source>
        <strain evidence="2 3">Ve08.2h10</strain>
    </source>
</reference>
<gene>
    <name evidence="2" type="ORF">PAXRUDRAFT_547218</name>
</gene>
<dbReference type="AlphaFoldDB" id="A0A0D0D7P0"/>
<accession>A0A0D0D7P0</accession>
<reference evidence="3" key="2">
    <citation type="submission" date="2015-01" db="EMBL/GenBank/DDBJ databases">
        <title>Evolutionary Origins and Diversification of the Mycorrhizal Mutualists.</title>
        <authorList>
            <consortium name="DOE Joint Genome Institute"/>
            <consortium name="Mycorrhizal Genomics Consortium"/>
            <person name="Kohler A."/>
            <person name="Kuo A."/>
            <person name="Nagy L.G."/>
            <person name="Floudas D."/>
            <person name="Copeland A."/>
            <person name="Barry K.W."/>
            <person name="Cichocki N."/>
            <person name="Veneault-Fourrey C."/>
            <person name="LaButti K."/>
            <person name="Lindquist E.A."/>
            <person name="Lipzen A."/>
            <person name="Lundell T."/>
            <person name="Morin E."/>
            <person name="Murat C."/>
            <person name="Riley R."/>
            <person name="Ohm R."/>
            <person name="Sun H."/>
            <person name="Tunlid A."/>
            <person name="Henrissat B."/>
            <person name="Grigoriev I.V."/>
            <person name="Hibbett D.S."/>
            <person name="Martin F."/>
        </authorList>
    </citation>
    <scope>NUCLEOTIDE SEQUENCE [LARGE SCALE GENOMIC DNA]</scope>
    <source>
        <strain evidence="3">Ve08.2h10</strain>
    </source>
</reference>
<evidence type="ECO:0000313" key="3">
    <source>
        <dbReference type="Proteomes" id="UP000054538"/>
    </source>
</evidence>
<protein>
    <submittedName>
        <fullName evidence="2">Uncharacterized protein</fullName>
    </submittedName>
</protein>
<feature type="region of interest" description="Disordered" evidence="1">
    <location>
        <begin position="1"/>
        <end position="59"/>
    </location>
</feature>